<evidence type="ECO:0000313" key="2">
    <source>
        <dbReference type="EMBL" id="OSJ01570.1"/>
    </source>
</evidence>
<evidence type="ECO:0000313" key="3">
    <source>
        <dbReference type="EMBL" id="OSJ27094.1"/>
    </source>
</evidence>
<dbReference type="EMBL" id="NAFI01000190">
    <property type="protein sequence ID" value="OSJ01570.1"/>
    <property type="molecule type" value="Genomic_DNA"/>
</dbReference>
<evidence type="ECO:0000313" key="5">
    <source>
        <dbReference type="Proteomes" id="UP000193884"/>
    </source>
</evidence>
<proteinExistence type="predicted"/>
<gene>
    <name evidence="3" type="ORF">BST63_20110</name>
    <name evidence="2" type="ORF">BSZ18_37710</name>
</gene>
<feature type="signal peptide" evidence="1">
    <location>
        <begin position="1"/>
        <end position="22"/>
    </location>
</feature>
<dbReference type="Proteomes" id="UP000193884">
    <property type="component" value="Unassembled WGS sequence"/>
</dbReference>
<dbReference type="AlphaFoldDB" id="A0A1X3GHS3"/>
<keyword evidence="1" id="KW-0732">Signal</keyword>
<organism evidence="2 4">
    <name type="scientific">Bradyrhizobium canariense</name>
    <dbReference type="NCBI Taxonomy" id="255045"/>
    <lineage>
        <taxon>Bacteria</taxon>
        <taxon>Pseudomonadati</taxon>
        <taxon>Pseudomonadota</taxon>
        <taxon>Alphaproteobacteria</taxon>
        <taxon>Hyphomicrobiales</taxon>
        <taxon>Nitrobacteraceae</taxon>
        <taxon>Bradyrhizobium</taxon>
    </lineage>
</organism>
<evidence type="ECO:0000313" key="4">
    <source>
        <dbReference type="Proteomes" id="UP000193553"/>
    </source>
</evidence>
<dbReference type="EMBL" id="NAFK01000165">
    <property type="protein sequence ID" value="OSJ27094.1"/>
    <property type="molecule type" value="Genomic_DNA"/>
</dbReference>
<accession>A0A1X3GHS3</accession>
<dbReference type="Proteomes" id="UP000193553">
    <property type="component" value="Unassembled WGS sequence"/>
</dbReference>
<reference evidence="4 5" key="1">
    <citation type="submission" date="2017-03" db="EMBL/GenBank/DDBJ databases">
        <title>Whole genome sequences of fourteen strains of Bradyrhizobium canariense and one strain of Bradyrhizobium japonicum isolated from Lupinus (Papilionoideae: Genisteae) species in Algeria.</title>
        <authorList>
            <person name="Crovadore J."/>
            <person name="Chekireb D."/>
            <person name="Brachmann A."/>
            <person name="Chablais R."/>
            <person name="Cochard B."/>
            <person name="Lefort F."/>
        </authorList>
    </citation>
    <scope>NUCLEOTIDE SEQUENCE [LARGE SCALE GENOMIC DNA]</scope>
    <source>
        <strain evidence="2 4">UBMA195</strain>
        <strain evidence="3 5">UBMAN05</strain>
    </source>
</reference>
<name>A0A1X3GHS3_9BRAD</name>
<keyword evidence="5" id="KW-1185">Reference proteome</keyword>
<sequence>MKILALLLTSAILLVCASESHAVVRIANDRGGLIQRYLDRYDQLKDTGQTVVIDGLCASACTIVLSKIPSNRICVTEKAALAFHAAWDLGPRGRHITNQEATRTMYLMYPAPVRNWVSTQGGLSPRMIFLRGPKLENMFARCYLDAAIFLRL</sequence>
<comment type="caution">
    <text evidence="2">The sequence shown here is derived from an EMBL/GenBank/DDBJ whole genome shotgun (WGS) entry which is preliminary data.</text>
</comment>
<evidence type="ECO:0000256" key="1">
    <source>
        <dbReference type="SAM" id="SignalP"/>
    </source>
</evidence>
<feature type="chain" id="PRO_5011905967" evidence="1">
    <location>
        <begin position="23"/>
        <end position="152"/>
    </location>
</feature>
<protein>
    <submittedName>
        <fullName evidence="2">Uncharacterized protein</fullName>
    </submittedName>
</protein>